<name>A0ABU1R6M4_9BACT</name>
<keyword evidence="1" id="KW-0812">Transmembrane</keyword>
<feature type="transmembrane region" description="Helical" evidence="1">
    <location>
        <begin position="829"/>
        <end position="847"/>
    </location>
</feature>
<evidence type="ECO:0000256" key="2">
    <source>
        <dbReference type="SAM" id="SignalP"/>
    </source>
</evidence>
<dbReference type="Pfam" id="PF01841">
    <property type="entry name" value="Transglut_core"/>
    <property type="match status" value="1"/>
</dbReference>
<protein>
    <recommendedName>
        <fullName evidence="7">DUF3857 domain-containing protein</fullName>
    </recommendedName>
</protein>
<keyword evidence="1" id="KW-1133">Transmembrane helix</keyword>
<organism evidence="5 6">
    <name type="scientific">Dyadobacter fermentans</name>
    <dbReference type="NCBI Taxonomy" id="94254"/>
    <lineage>
        <taxon>Bacteria</taxon>
        <taxon>Pseudomonadati</taxon>
        <taxon>Bacteroidota</taxon>
        <taxon>Cytophagia</taxon>
        <taxon>Cytophagales</taxon>
        <taxon>Spirosomataceae</taxon>
        <taxon>Dyadobacter</taxon>
    </lineage>
</organism>
<gene>
    <name evidence="5" type="ORF">J2W84_006119</name>
</gene>
<dbReference type="InterPro" id="IPR024618">
    <property type="entry name" value="DUF3857"/>
</dbReference>
<keyword evidence="2" id="KW-0732">Signal</keyword>
<feature type="signal peptide" evidence="2">
    <location>
        <begin position="1"/>
        <end position="27"/>
    </location>
</feature>
<dbReference type="Pfam" id="PF10754">
    <property type="entry name" value="DUF2569"/>
    <property type="match status" value="1"/>
</dbReference>
<feature type="domain" description="DUF3857" evidence="4">
    <location>
        <begin position="71"/>
        <end position="235"/>
    </location>
</feature>
<feature type="transmembrane region" description="Helical" evidence="1">
    <location>
        <begin position="670"/>
        <end position="689"/>
    </location>
</feature>
<dbReference type="Pfam" id="PF12969">
    <property type="entry name" value="DUF3857"/>
    <property type="match status" value="1"/>
</dbReference>
<dbReference type="RefSeq" id="WP_309991922.1">
    <property type="nucleotide sequence ID" value="NZ_JAVDTI010000008.1"/>
</dbReference>
<accession>A0ABU1R6M4</accession>
<dbReference type="InterPro" id="IPR002931">
    <property type="entry name" value="Transglutaminase-like"/>
</dbReference>
<sequence>MTFTFRSIRLFLSVLCVLAMCIGELRAAPSIGVKPVPSWVVPVTPGGKAPSAKDFSGGYYISFVDKQVNLGAKSTYRRFVRQIVSESGIQNGSEISVTFDPAYERVDFHEVTVWRGGQRISHLKQGDFKVMPVESERQRFIYNGFHSASLVLKDIRKGDRIDVAYSTTGWNPVFMNKYSDFLYFNAYDYIAHIHNSILSPAGRVLHFKDFNKPPVRTAQSLSGNTLYEWDVRNVKNNSYDDYVPGWYGKEPSVQVTEFGTWKEVVDWGLNFYQVPVPGGALKAKVEEWKSQSESTLDFIGKAVRFVQDEIRYLGIETGENSHRPHKPEEVFAQRYGDCKDKTFLLCAILRSNDIECDPVLVDSYKRSQIAENLPSPADFNHVIARVRVQEKIAKDNEFSFVFIDATMSLQGGAVPQMYCPPYGKGLLLKSGQNQLVTIPDHNAGNVDIVEDIYLPPTGDSTAEGRIQVKTAYYKGDADDFRAQFQEGDVSETEENYLNFYKDLFKHAVVEATDTLEYYDQREGNSFSLVERYSLKKPWKLDSATNKFYFDVFGKTLYTTLNILPGRPRKDPVSLKFPSDQNYIINVHMPDAWNVPADKWEIKRSSYIISFESKYLPEEYTWQLKYQLKTLKDHVPVAEAKQFKADIDKLVENLEYQLTEPKSAGFDVSDINGWMVGLLIVVGIFAVTFFRRLYRYSPGYRHFHESGVILGGWLILLAISVGFAPLTLLAQFVGQQLPVYVSLAHWDAMEARGMLVSTAYHALLVFELCFNGVMIGYAILVAVLFFKKRDSFPTLYIYFLGINLLGIILDTCLSYALMGDMFDGELNNTIAAIGRAMFFSAIWIPYLIKSSRVQRTFVNTYGDQPVEKELSEGTEVAEPLE</sequence>
<keyword evidence="1" id="KW-0472">Membrane</keyword>
<dbReference type="Gene3D" id="2.60.40.3140">
    <property type="match status" value="1"/>
</dbReference>
<dbReference type="Gene3D" id="3.10.620.30">
    <property type="match status" value="1"/>
</dbReference>
<proteinExistence type="predicted"/>
<reference evidence="5 6" key="1">
    <citation type="submission" date="2023-07" db="EMBL/GenBank/DDBJ databases">
        <title>Sorghum-associated microbial communities from plants grown in Nebraska, USA.</title>
        <authorList>
            <person name="Schachtman D."/>
        </authorList>
    </citation>
    <scope>NUCLEOTIDE SEQUENCE [LARGE SCALE GENOMIC DNA]</scope>
    <source>
        <strain evidence="5 6">BE57</strain>
    </source>
</reference>
<feature type="domain" description="Transglutaminase-like" evidence="3">
    <location>
        <begin position="293"/>
        <end position="386"/>
    </location>
</feature>
<dbReference type="Proteomes" id="UP001264980">
    <property type="component" value="Unassembled WGS sequence"/>
</dbReference>
<dbReference type="SUPFAM" id="SSF54001">
    <property type="entry name" value="Cysteine proteinases"/>
    <property type="match status" value="1"/>
</dbReference>
<comment type="caution">
    <text evidence="5">The sequence shown here is derived from an EMBL/GenBank/DDBJ whole genome shotgun (WGS) entry which is preliminary data.</text>
</comment>
<evidence type="ECO:0008006" key="7">
    <source>
        <dbReference type="Google" id="ProtNLM"/>
    </source>
</evidence>
<feature type="transmembrane region" description="Helical" evidence="1">
    <location>
        <begin position="758"/>
        <end position="785"/>
    </location>
</feature>
<feature type="chain" id="PRO_5046195694" description="DUF3857 domain-containing protein" evidence="2">
    <location>
        <begin position="28"/>
        <end position="880"/>
    </location>
</feature>
<dbReference type="EMBL" id="JAVDTI010000008">
    <property type="protein sequence ID" value="MDR6809054.1"/>
    <property type="molecule type" value="Genomic_DNA"/>
</dbReference>
<feature type="transmembrane region" description="Helical" evidence="1">
    <location>
        <begin position="709"/>
        <end position="732"/>
    </location>
</feature>
<evidence type="ECO:0000256" key="1">
    <source>
        <dbReference type="SAM" id="Phobius"/>
    </source>
</evidence>
<evidence type="ECO:0000259" key="3">
    <source>
        <dbReference type="Pfam" id="PF01841"/>
    </source>
</evidence>
<evidence type="ECO:0000313" key="6">
    <source>
        <dbReference type="Proteomes" id="UP001264980"/>
    </source>
</evidence>
<feature type="transmembrane region" description="Helical" evidence="1">
    <location>
        <begin position="794"/>
        <end position="817"/>
    </location>
</feature>
<evidence type="ECO:0000313" key="5">
    <source>
        <dbReference type="EMBL" id="MDR6809054.1"/>
    </source>
</evidence>
<evidence type="ECO:0000259" key="4">
    <source>
        <dbReference type="Pfam" id="PF12969"/>
    </source>
</evidence>
<dbReference type="InterPro" id="IPR019690">
    <property type="entry name" value="DUF2569"/>
</dbReference>
<keyword evidence="6" id="KW-1185">Reference proteome</keyword>
<dbReference type="InterPro" id="IPR038765">
    <property type="entry name" value="Papain-like_cys_pep_sf"/>
</dbReference>